<feature type="domain" description="Ig-like" evidence="2">
    <location>
        <begin position="23"/>
        <end position="77"/>
    </location>
</feature>
<organism evidence="3 4">
    <name type="scientific">Chlorocebus sabaeus</name>
    <name type="common">Green monkey</name>
    <name type="synonym">Simia sabaea</name>
    <dbReference type="NCBI Taxonomy" id="60711"/>
    <lineage>
        <taxon>Eukaryota</taxon>
        <taxon>Metazoa</taxon>
        <taxon>Chordata</taxon>
        <taxon>Craniata</taxon>
        <taxon>Vertebrata</taxon>
        <taxon>Euteleostomi</taxon>
        <taxon>Mammalia</taxon>
        <taxon>Eutheria</taxon>
        <taxon>Euarchontoglires</taxon>
        <taxon>Primates</taxon>
        <taxon>Haplorrhini</taxon>
        <taxon>Catarrhini</taxon>
        <taxon>Cercopithecidae</taxon>
        <taxon>Cercopithecinae</taxon>
        <taxon>Chlorocebus</taxon>
    </lineage>
</organism>
<dbReference type="SUPFAM" id="SSF48726">
    <property type="entry name" value="Immunoglobulin"/>
    <property type="match status" value="1"/>
</dbReference>
<proteinExistence type="predicted"/>
<evidence type="ECO:0000313" key="3">
    <source>
        <dbReference type="Ensembl" id="ENSCSAP00000004676.1"/>
    </source>
</evidence>
<keyword evidence="4" id="KW-1185">Reference proteome</keyword>
<feature type="region of interest" description="Disordered" evidence="1">
    <location>
        <begin position="140"/>
        <end position="165"/>
    </location>
</feature>
<name>A0A0D9R7T7_CHLSB</name>
<sequence length="184" mass="20015">FPTHLAPNPPQCFQASQIPDCAPARTRNSCPAGLHFHSGRVVVTDKEDPEGNHTLPCRAPGFSPANLTLTWLQEGKEPTLDSRFKGTRPREMRHTRAGQLWGSFQRGAEIHLPGGTPGPGGAPECDWVRCFQRTRVEGGGISSRPCPSLPQDPRPPSSLLNGDAGDVLSHPLSTHTSPLIWKFF</sequence>
<dbReference type="PROSITE" id="PS50835">
    <property type="entry name" value="IG_LIKE"/>
    <property type="match status" value="1"/>
</dbReference>
<reference evidence="3" key="3">
    <citation type="submission" date="2025-09" db="UniProtKB">
        <authorList>
            <consortium name="Ensembl"/>
        </authorList>
    </citation>
    <scope>IDENTIFICATION</scope>
</reference>
<evidence type="ECO:0000313" key="4">
    <source>
        <dbReference type="Proteomes" id="UP000029965"/>
    </source>
</evidence>
<dbReference type="InterPro" id="IPR013783">
    <property type="entry name" value="Ig-like_fold"/>
</dbReference>
<evidence type="ECO:0000256" key="1">
    <source>
        <dbReference type="SAM" id="MobiDB-lite"/>
    </source>
</evidence>
<dbReference type="AlphaFoldDB" id="A0A0D9R7T7"/>
<accession>A0A0D9R7T7</accession>
<feature type="compositionally biased region" description="Pro residues" evidence="1">
    <location>
        <begin position="147"/>
        <end position="156"/>
    </location>
</feature>
<reference evidence="3" key="2">
    <citation type="submission" date="2025-08" db="UniProtKB">
        <authorList>
            <consortium name="Ensembl"/>
        </authorList>
    </citation>
    <scope>IDENTIFICATION</scope>
</reference>
<dbReference type="EMBL" id="AC241497">
    <property type="status" value="NOT_ANNOTATED_CDS"/>
    <property type="molecule type" value="Genomic_DNA"/>
</dbReference>
<dbReference type="eggNOG" id="ENOG502TISB">
    <property type="taxonomic scope" value="Eukaryota"/>
</dbReference>
<dbReference type="Bgee" id="ENSCSAG00000008421">
    <property type="expression patterns" value="Expressed in liver and 6 other cell types or tissues"/>
</dbReference>
<evidence type="ECO:0000259" key="2">
    <source>
        <dbReference type="PROSITE" id="PS50835"/>
    </source>
</evidence>
<dbReference type="InterPro" id="IPR036179">
    <property type="entry name" value="Ig-like_dom_sf"/>
</dbReference>
<reference evidence="3 4" key="1">
    <citation type="submission" date="2014-03" db="EMBL/GenBank/DDBJ databases">
        <authorList>
            <person name="Warren W."/>
            <person name="Wilson R.K."/>
        </authorList>
    </citation>
    <scope>NUCLEOTIDE SEQUENCE</scope>
</reference>
<protein>
    <recommendedName>
        <fullName evidence="2">Ig-like domain-containing protein</fullName>
    </recommendedName>
</protein>
<dbReference type="InterPro" id="IPR007110">
    <property type="entry name" value="Ig-like_dom"/>
</dbReference>
<dbReference type="Gene3D" id="2.60.40.10">
    <property type="entry name" value="Immunoglobulins"/>
    <property type="match status" value="1"/>
</dbReference>
<dbReference type="Proteomes" id="UP000029965">
    <property type="component" value="Chromosome 17"/>
</dbReference>
<dbReference type="Ensembl" id="ENSCSAT00000006471.1">
    <property type="protein sequence ID" value="ENSCSAP00000004676.1"/>
    <property type="gene ID" value="ENSCSAG00000008421.1"/>
</dbReference>